<evidence type="ECO:0000256" key="1">
    <source>
        <dbReference type="SAM" id="Phobius"/>
    </source>
</evidence>
<keyword evidence="1" id="KW-1133">Transmembrane helix</keyword>
<gene>
    <name evidence="2" type="ORF">ALC57_17610</name>
</gene>
<dbReference type="AlphaFoldDB" id="A0A151ITD9"/>
<protein>
    <recommendedName>
        <fullName evidence="4">THAP-type domain-containing protein</fullName>
    </recommendedName>
</protein>
<evidence type="ECO:0000313" key="3">
    <source>
        <dbReference type="Proteomes" id="UP000078492"/>
    </source>
</evidence>
<keyword evidence="1" id="KW-0472">Membrane</keyword>
<feature type="transmembrane region" description="Helical" evidence="1">
    <location>
        <begin position="46"/>
        <end position="66"/>
    </location>
</feature>
<organism evidence="2 3">
    <name type="scientific">Trachymyrmex cornetzi</name>
    <dbReference type="NCBI Taxonomy" id="471704"/>
    <lineage>
        <taxon>Eukaryota</taxon>
        <taxon>Metazoa</taxon>
        <taxon>Ecdysozoa</taxon>
        <taxon>Arthropoda</taxon>
        <taxon>Hexapoda</taxon>
        <taxon>Insecta</taxon>
        <taxon>Pterygota</taxon>
        <taxon>Neoptera</taxon>
        <taxon>Endopterygota</taxon>
        <taxon>Hymenoptera</taxon>
        <taxon>Apocrita</taxon>
        <taxon>Aculeata</taxon>
        <taxon>Formicoidea</taxon>
        <taxon>Formicidae</taxon>
        <taxon>Myrmicinae</taxon>
        <taxon>Trachymyrmex</taxon>
    </lineage>
</organism>
<name>A0A151ITD9_9HYME</name>
<reference evidence="2 3" key="1">
    <citation type="submission" date="2015-09" db="EMBL/GenBank/DDBJ databases">
        <title>Trachymyrmex cornetzi WGS genome.</title>
        <authorList>
            <person name="Nygaard S."/>
            <person name="Hu H."/>
            <person name="Boomsma J."/>
            <person name="Zhang G."/>
        </authorList>
    </citation>
    <scope>NUCLEOTIDE SEQUENCE [LARGE SCALE GENOMIC DNA]</scope>
    <source>
        <strain evidence="2">Tcor2-1</strain>
        <tissue evidence="2">Whole body</tissue>
    </source>
</reference>
<dbReference type="Proteomes" id="UP000078492">
    <property type="component" value="Unassembled WGS sequence"/>
</dbReference>
<accession>A0A151ITD9</accession>
<keyword evidence="3" id="KW-1185">Reference proteome</keyword>
<evidence type="ECO:0008006" key="4">
    <source>
        <dbReference type="Google" id="ProtNLM"/>
    </source>
</evidence>
<dbReference type="EMBL" id="KQ981017">
    <property type="protein sequence ID" value="KYN10269.1"/>
    <property type="molecule type" value="Genomic_DNA"/>
</dbReference>
<sequence length="77" mass="8943">MARCAICGARSTQEIKKSMFPKDNRRTQWIAAVRVLDTPNWNPTKNSVLCEVCFILFINWLFTMSMKPVFQQAKMLS</sequence>
<evidence type="ECO:0000313" key="2">
    <source>
        <dbReference type="EMBL" id="KYN10269.1"/>
    </source>
</evidence>
<proteinExistence type="predicted"/>
<keyword evidence="1" id="KW-0812">Transmembrane</keyword>